<dbReference type="AlphaFoldDB" id="A0A7W6II06"/>
<organism evidence="2 3">
    <name type="scientific">Microvirga flocculans</name>
    <dbReference type="NCBI Taxonomy" id="217168"/>
    <lineage>
        <taxon>Bacteria</taxon>
        <taxon>Pseudomonadati</taxon>
        <taxon>Pseudomonadota</taxon>
        <taxon>Alphaproteobacteria</taxon>
        <taxon>Hyphomicrobiales</taxon>
        <taxon>Methylobacteriaceae</taxon>
        <taxon>Microvirga</taxon>
    </lineage>
</organism>
<evidence type="ECO:0000313" key="2">
    <source>
        <dbReference type="EMBL" id="MBB4041486.1"/>
    </source>
</evidence>
<sequence length="182" mass="19280">MVRTSVALVGLAGAFFVAGSFFPSAFNVSPQAQSEVRSPADGLIRAALLRTAAPSGKGNRIGEPMPERHPETVTIVELVGVTQATVILRGSDGRILYKSDPRSGVTTLVRGTELPVVSLKEDEREPVVHHPSEQREGNEAPAIQKPKGRNPVGCMGDVSPLVKASADRMPSLCLAFLDQSLS</sequence>
<reference evidence="2 3" key="1">
    <citation type="submission" date="2020-08" db="EMBL/GenBank/DDBJ databases">
        <title>Genomic Encyclopedia of Type Strains, Phase IV (KMG-IV): sequencing the most valuable type-strain genomes for metagenomic binning, comparative biology and taxonomic classification.</title>
        <authorList>
            <person name="Goeker M."/>
        </authorList>
    </citation>
    <scope>NUCLEOTIDE SEQUENCE [LARGE SCALE GENOMIC DNA]</scope>
    <source>
        <strain evidence="2 3">DSM 15743</strain>
    </source>
</reference>
<dbReference type="Proteomes" id="UP000519439">
    <property type="component" value="Unassembled WGS sequence"/>
</dbReference>
<accession>A0A7W6II06</accession>
<protein>
    <submittedName>
        <fullName evidence="2">Uncharacterized protein</fullName>
    </submittedName>
</protein>
<feature type="compositionally biased region" description="Basic and acidic residues" evidence="1">
    <location>
        <begin position="121"/>
        <end position="138"/>
    </location>
</feature>
<evidence type="ECO:0000313" key="3">
    <source>
        <dbReference type="Proteomes" id="UP000519439"/>
    </source>
</evidence>
<comment type="caution">
    <text evidence="2">The sequence shown here is derived from an EMBL/GenBank/DDBJ whole genome shotgun (WGS) entry which is preliminary data.</text>
</comment>
<keyword evidence="3" id="KW-1185">Reference proteome</keyword>
<evidence type="ECO:0000256" key="1">
    <source>
        <dbReference type="SAM" id="MobiDB-lite"/>
    </source>
</evidence>
<gene>
    <name evidence="2" type="ORF">GGR34_003163</name>
</gene>
<name>A0A7W6II06_9HYPH</name>
<feature type="region of interest" description="Disordered" evidence="1">
    <location>
        <begin position="121"/>
        <end position="154"/>
    </location>
</feature>
<dbReference type="EMBL" id="JACIDC010000011">
    <property type="protein sequence ID" value="MBB4041486.1"/>
    <property type="molecule type" value="Genomic_DNA"/>
</dbReference>
<proteinExistence type="predicted"/>
<dbReference type="RefSeq" id="WP_027317050.1">
    <property type="nucleotide sequence ID" value="NZ_JACIDC010000011.1"/>
</dbReference>